<feature type="region of interest" description="Disordered" evidence="1">
    <location>
        <begin position="44"/>
        <end position="74"/>
    </location>
</feature>
<sequence length="74" mass="8346">MQYELWTCMTAGKILAGLHHMPSEQDRQIRGPFIVISEYNVRLQPPRGERQTKNNTASLKSNRQEGWGSSASAS</sequence>
<dbReference type="EMBL" id="KV429082">
    <property type="protein sequence ID" value="KZT66941.1"/>
    <property type="molecule type" value="Genomic_DNA"/>
</dbReference>
<gene>
    <name evidence="2" type="ORF">DAEQUDRAFT_729731</name>
</gene>
<dbReference type="AlphaFoldDB" id="A0A165NGD9"/>
<keyword evidence="3" id="KW-1185">Reference proteome</keyword>
<protein>
    <submittedName>
        <fullName evidence="2">Uncharacterized protein</fullName>
    </submittedName>
</protein>
<dbReference type="Proteomes" id="UP000076727">
    <property type="component" value="Unassembled WGS sequence"/>
</dbReference>
<proteinExistence type="predicted"/>
<evidence type="ECO:0000313" key="2">
    <source>
        <dbReference type="EMBL" id="KZT66941.1"/>
    </source>
</evidence>
<name>A0A165NGD9_9APHY</name>
<organism evidence="2 3">
    <name type="scientific">Daedalea quercina L-15889</name>
    <dbReference type="NCBI Taxonomy" id="1314783"/>
    <lineage>
        <taxon>Eukaryota</taxon>
        <taxon>Fungi</taxon>
        <taxon>Dikarya</taxon>
        <taxon>Basidiomycota</taxon>
        <taxon>Agaricomycotina</taxon>
        <taxon>Agaricomycetes</taxon>
        <taxon>Polyporales</taxon>
        <taxon>Fomitopsis</taxon>
    </lineage>
</organism>
<evidence type="ECO:0000256" key="1">
    <source>
        <dbReference type="SAM" id="MobiDB-lite"/>
    </source>
</evidence>
<evidence type="ECO:0000313" key="3">
    <source>
        <dbReference type="Proteomes" id="UP000076727"/>
    </source>
</evidence>
<accession>A0A165NGD9</accession>
<reference evidence="2 3" key="1">
    <citation type="journal article" date="2016" name="Mol. Biol. Evol.">
        <title>Comparative Genomics of Early-Diverging Mushroom-Forming Fungi Provides Insights into the Origins of Lignocellulose Decay Capabilities.</title>
        <authorList>
            <person name="Nagy L.G."/>
            <person name="Riley R."/>
            <person name="Tritt A."/>
            <person name="Adam C."/>
            <person name="Daum C."/>
            <person name="Floudas D."/>
            <person name="Sun H."/>
            <person name="Yadav J.S."/>
            <person name="Pangilinan J."/>
            <person name="Larsson K.H."/>
            <person name="Matsuura K."/>
            <person name="Barry K."/>
            <person name="Labutti K."/>
            <person name="Kuo R."/>
            <person name="Ohm R.A."/>
            <person name="Bhattacharya S.S."/>
            <person name="Shirouzu T."/>
            <person name="Yoshinaga Y."/>
            <person name="Martin F.M."/>
            <person name="Grigoriev I.V."/>
            <person name="Hibbett D.S."/>
        </authorList>
    </citation>
    <scope>NUCLEOTIDE SEQUENCE [LARGE SCALE GENOMIC DNA]</scope>
    <source>
        <strain evidence="2 3">L-15889</strain>
    </source>
</reference>